<dbReference type="EMBL" id="MEUX01000023">
    <property type="protein sequence ID" value="OGC47021.1"/>
    <property type="molecule type" value="Genomic_DNA"/>
</dbReference>
<keyword evidence="3" id="KW-0694">RNA-binding</keyword>
<dbReference type="InterPro" id="IPR044892">
    <property type="entry name" value="Ribosomal_L3_dom_3_arc_sf"/>
</dbReference>
<dbReference type="GO" id="GO:0019843">
    <property type="term" value="F:rRNA binding"/>
    <property type="evidence" value="ECO:0007669"/>
    <property type="project" value="UniProtKB-KW"/>
</dbReference>
<dbReference type="InterPro" id="IPR019927">
    <property type="entry name" value="Ribosomal_uL3_bac/org-type"/>
</dbReference>
<dbReference type="GO" id="GO:0005840">
    <property type="term" value="C:ribosome"/>
    <property type="evidence" value="ECO:0007669"/>
    <property type="project" value="UniProtKB-KW"/>
</dbReference>
<gene>
    <name evidence="9" type="ORF">A2713_02175</name>
</gene>
<evidence type="ECO:0000256" key="6">
    <source>
        <dbReference type="ARBA" id="ARBA00035243"/>
    </source>
</evidence>
<evidence type="ECO:0000256" key="5">
    <source>
        <dbReference type="ARBA" id="ARBA00023274"/>
    </source>
</evidence>
<keyword evidence="5" id="KW-0687">Ribonucleoprotein</keyword>
<dbReference type="GO" id="GO:1990904">
    <property type="term" value="C:ribonucleoprotein complex"/>
    <property type="evidence" value="ECO:0007669"/>
    <property type="project" value="UniProtKB-KW"/>
</dbReference>
<keyword evidence="2" id="KW-0699">rRNA-binding</keyword>
<accession>A0A1F4UPW5</accession>
<reference evidence="9 10" key="1">
    <citation type="journal article" date="2016" name="Nat. Commun.">
        <title>Thousands of microbial genomes shed light on interconnected biogeochemical processes in an aquifer system.</title>
        <authorList>
            <person name="Anantharaman K."/>
            <person name="Brown C.T."/>
            <person name="Hug L.A."/>
            <person name="Sharon I."/>
            <person name="Castelle C.J."/>
            <person name="Probst A.J."/>
            <person name="Thomas B.C."/>
            <person name="Singh A."/>
            <person name="Wilkins M.J."/>
            <person name="Karaoz U."/>
            <person name="Brodie E.L."/>
            <person name="Williams K.H."/>
            <person name="Hubbard S.S."/>
            <person name="Banfield J.F."/>
        </authorList>
    </citation>
    <scope>NUCLEOTIDE SEQUENCE [LARGE SCALE GENOMIC DNA]</scope>
</reference>
<proteinExistence type="inferred from homology"/>
<dbReference type="GO" id="GO:0003735">
    <property type="term" value="F:structural constituent of ribosome"/>
    <property type="evidence" value="ECO:0007669"/>
    <property type="project" value="InterPro"/>
</dbReference>
<dbReference type="PANTHER" id="PTHR11229">
    <property type="entry name" value="50S RIBOSOMAL PROTEIN L3"/>
    <property type="match status" value="1"/>
</dbReference>
<evidence type="ECO:0000256" key="7">
    <source>
        <dbReference type="ARBA" id="ARBA00035457"/>
    </source>
</evidence>
<comment type="similarity">
    <text evidence="1">Belongs to the universal ribosomal protein uL3 family.</text>
</comment>
<evidence type="ECO:0000256" key="8">
    <source>
        <dbReference type="SAM" id="MobiDB-lite"/>
    </source>
</evidence>
<evidence type="ECO:0000256" key="2">
    <source>
        <dbReference type="ARBA" id="ARBA00022730"/>
    </source>
</evidence>
<protein>
    <recommendedName>
        <fullName evidence="6">Large ribosomal subunit protein uL3</fullName>
    </recommendedName>
    <alternativeName>
        <fullName evidence="7">50S ribosomal protein L3</fullName>
    </alternativeName>
</protein>
<feature type="region of interest" description="Disordered" evidence="8">
    <location>
        <begin position="79"/>
        <end position="110"/>
    </location>
</feature>
<dbReference type="Pfam" id="PF00297">
    <property type="entry name" value="Ribosomal_L3"/>
    <property type="match status" value="1"/>
</dbReference>
<dbReference type="InterPro" id="IPR000597">
    <property type="entry name" value="Ribosomal_uL3"/>
</dbReference>
<evidence type="ECO:0000256" key="3">
    <source>
        <dbReference type="ARBA" id="ARBA00022884"/>
    </source>
</evidence>
<dbReference type="SUPFAM" id="SSF50447">
    <property type="entry name" value="Translation proteins"/>
    <property type="match status" value="1"/>
</dbReference>
<evidence type="ECO:0000256" key="4">
    <source>
        <dbReference type="ARBA" id="ARBA00022980"/>
    </source>
</evidence>
<dbReference type="AlphaFoldDB" id="A0A1F4UPW5"/>
<keyword evidence="4 9" id="KW-0689">Ribosomal protein</keyword>
<sequence length="163" mass="17867">MKQIKLNSVNYKKISLIKIGMSQQFADDSRVVPYTGLRLVNAEDKALFDVCELNTKLDVTGTTKGHGFAGVMKRWNFHGGPKTHGQSDRSRAGGSIGTQGQGRVIPGKKMPGRYGNDKHSIIAKYLGYDESLGLIKVKGCVPGSRNSKVVVYLPLDLMKKNEN</sequence>
<evidence type="ECO:0000313" key="9">
    <source>
        <dbReference type="EMBL" id="OGC47021.1"/>
    </source>
</evidence>
<evidence type="ECO:0000256" key="1">
    <source>
        <dbReference type="ARBA" id="ARBA00006540"/>
    </source>
</evidence>
<dbReference type="Proteomes" id="UP000176444">
    <property type="component" value="Unassembled WGS sequence"/>
</dbReference>
<dbReference type="PANTHER" id="PTHR11229:SF16">
    <property type="entry name" value="LARGE RIBOSOMAL SUBUNIT PROTEIN UL3C"/>
    <property type="match status" value="1"/>
</dbReference>
<dbReference type="InterPro" id="IPR009000">
    <property type="entry name" value="Transl_B-barrel_sf"/>
</dbReference>
<organism evidence="9 10">
    <name type="scientific">candidate division WWE3 bacterium RIFCSPHIGHO2_01_FULL_35_17</name>
    <dbReference type="NCBI Taxonomy" id="1802614"/>
    <lineage>
        <taxon>Bacteria</taxon>
        <taxon>Katanobacteria</taxon>
    </lineage>
</organism>
<dbReference type="Gene3D" id="4.10.960.10">
    <property type="entry name" value="Ribosomal protein L3, domain 3"/>
    <property type="match status" value="1"/>
</dbReference>
<comment type="caution">
    <text evidence="9">The sequence shown here is derived from an EMBL/GenBank/DDBJ whole genome shotgun (WGS) entry which is preliminary data.</text>
</comment>
<name>A0A1F4UPW5_UNCKA</name>
<dbReference type="GO" id="GO:0006412">
    <property type="term" value="P:translation"/>
    <property type="evidence" value="ECO:0007669"/>
    <property type="project" value="InterPro"/>
</dbReference>
<evidence type="ECO:0000313" key="10">
    <source>
        <dbReference type="Proteomes" id="UP000176444"/>
    </source>
</evidence>